<reference evidence="1 2" key="1">
    <citation type="journal article" date="2018" name="Sci. Rep.">
        <title>Genomic signatures of local adaptation to the degree of environmental predictability in rotifers.</title>
        <authorList>
            <person name="Franch-Gras L."/>
            <person name="Hahn C."/>
            <person name="Garcia-Roger E.M."/>
            <person name="Carmona M.J."/>
            <person name="Serra M."/>
            <person name="Gomez A."/>
        </authorList>
    </citation>
    <scope>NUCLEOTIDE SEQUENCE [LARGE SCALE GENOMIC DNA]</scope>
    <source>
        <strain evidence="1">HYR1</strain>
    </source>
</reference>
<sequence>MSSEKISNKKINMHVFYCVLTGKGLLRPEVAILLIKLILINKTSNTSPLINYFFYRSYQVVTGRITRTVDGVQQAGMRRRLTTEAVYGSCFALTLENSCCIDLFDTCSEDGAAVSAVIKE</sequence>
<proteinExistence type="predicted"/>
<evidence type="ECO:0000313" key="1">
    <source>
        <dbReference type="EMBL" id="RNA05753.1"/>
    </source>
</evidence>
<comment type="caution">
    <text evidence="1">The sequence shown here is derived from an EMBL/GenBank/DDBJ whole genome shotgun (WGS) entry which is preliminary data.</text>
</comment>
<protein>
    <submittedName>
        <fullName evidence="1">Uncharacterized protein</fullName>
    </submittedName>
</protein>
<evidence type="ECO:0000313" key="2">
    <source>
        <dbReference type="Proteomes" id="UP000276133"/>
    </source>
</evidence>
<dbReference type="Proteomes" id="UP000276133">
    <property type="component" value="Unassembled WGS sequence"/>
</dbReference>
<dbReference type="EMBL" id="REGN01007614">
    <property type="protein sequence ID" value="RNA05753.1"/>
    <property type="molecule type" value="Genomic_DNA"/>
</dbReference>
<accession>A0A3M7Q398</accession>
<dbReference type="AlphaFoldDB" id="A0A3M7Q398"/>
<name>A0A3M7Q398_BRAPC</name>
<organism evidence="1 2">
    <name type="scientific">Brachionus plicatilis</name>
    <name type="common">Marine rotifer</name>
    <name type="synonym">Brachionus muelleri</name>
    <dbReference type="NCBI Taxonomy" id="10195"/>
    <lineage>
        <taxon>Eukaryota</taxon>
        <taxon>Metazoa</taxon>
        <taxon>Spiralia</taxon>
        <taxon>Gnathifera</taxon>
        <taxon>Rotifera</taxon>
        <taxon>Eurotatoria</taxon>
        <taxon>Monogononta</taxon>
        <taxon>Pseudotrocha</taxon>
        <taxon>Ploima</taxon>
        <taxon>Brachionidae</taxon>
        <taxon>Brachionus</taxon>
    </lineage>
</organism>
<gene>
    <name evidence="1" type="ORF">BpHYR1_048046</name>
</gene>
<keyword evidence="2" id="KW-1185">Reference proteome</keyword>